<reference evidence="2" key="1">
    <citation type="submission" date="2017-01" db="EMBL/GenBank/DDBJ databases">
        <authorList>
            <person name="Varghese N."/>
            <person name="Submissions S."/>
        </authorList>
    </citation>
    <scope>NUCLEOTIDE SEQUENCE [LARGE SCALE GENOMIC DNA]</scope>
    <source>
        <strain evidence="2">DSM 18714</strain>
    </source>
</reference>
<dbReference type="Pfam" id="PF12616">
    <property type="entry name" value="DUF3775"/>
    <property type="match status" value="1"/>
</dbReference>
<gene>
    <name evidence="1" type="ORF">SAMN05421795_10869</name>
</gene>
<accession>A0A1N7MM26</accession>
<sequence length="120" mass="12612">MLPISPAKVAHVIIRARQFDAGMGAFEGGGSRAAGAELAAFVKGLNEEEKAALVAVFWIGRGTYGPDELAEAIETARAEASTPTEDYLMGVPLLADYLEDGLEALGLSVEDAEDSVLRMT</sequence>
<dbReference type="OrthoDB" id="5641374at2"/>
<name>A0A1N7MM26_9RHOB</name>
<evidence type="ECO:0000313" key="1">
    <source>
        <dbReference type="EMBL" id="SIS87070.1"/>
    </source>
</evidence>
<organism evidence="1 2">
    <name type="scientific">Phaeovulum vinaykumarii</name>
    <dbReference type="NCBI Taxonomy" id="407234"/>
    <lineage>
        <taxon>Bacteria</taxon>
        <taxon>Pseudomonadati</taxon>
        <taxon>Pseudomonadota</taxon>
        <taxon>Alphaproteobacteria</taxon>
        <taxon>Rhodobacterales</taxon>
        <taxon>Paracoccaceae</taxon>
        <taxon>Phaeovulum</taxon>
    </lineage>
</organism>
<dbReference type="Proteomes" id="UP000186098">
    <property type="component" value="Unassembled WGS sequence"/>
</dbReference>
<dbReference type="STRING" id="407234.SAMN05421795_10869"/>
<dbReference type="AlphaFoldDB" id="A0A1N7MM26"/>
<keyword evidence="2" id="KW-1185">Reference proteome</keyword>
<protein>
    <recommendedName>
        <fullName evidence="3">DUF3775 domain-containing protein</fullName>
    </recommendedName>
</protein>
<dbReference type="EMBL" id="FTOM01000008">
    <property type="protein sequence ID" value="SIS87070.1"/>
    <property type="molecule type" value="Genomic_DNA"/>
</dbReference>
<evidence type="ECO:0008006" key="3">
    <source>
        <dbReference type="Google" id="ProtNLM"/>
    </source>
</evidence>
<dbReference type="InterPro" id="IPR022254">
    <property type="entry name" value="DUF3775"/>
</dbReference>
<dbReference type="RefSeq" id="WP_076367108.1">
    <property type="nucleotide sequence ID" value="NZ_FTOM01000008.1"/>
</dbReference>
<proteinExistence type="predicted"/>
<evidence type="ECO:0000313" key="2">
    <source>
        <dbReference type="Proteomes" id="UP000186098"/>
    </source>
</evidence>